<keyword evidence="2" id="KW-1185">Reference proteome</keyword>
<evidence type="ECO:0000313" key="1">
    <source>
        <dbReference type="EMBL" id="KAJ9580005.1"/>
    </source>
</evidence>
<organism evidence="1 2">
    <name type="scientific">Diploptera punctata</name>
    <name type="common">Pacific beetle cockroach</name>
    <dbReference type="NCBI Taxonomy" id="6984"/>
    <lineage>
        <taxon>Eukaryota</taxon>
        <taxon>Metazoa</taxon>
        <taxon>Ecdysozoa</taxon>
        <taxon>Arthropoda</taxon>
        <taxon>Hexapoda</taxon>
        <taxon>Insecta</taxon>
        <taxon>Pterygota</taxon>
        <taxon>Neoptera</taxon>
        <taxon>Polyneoptera</taxon>
        <taxon>Dictyoptera</taxon>
        <taxon>Blattodea</taxon>
        <taxon>Blaberoidea</taxon>
        <taxon>Blaberidae</taxon>
        <taxon>Diplopterinae</taxon>
        <taxon>Diploptera</taxon>
    </lineage>
</organism>
<comment type="caution">
    <text evidence="1">The sequence shown here is derived from an EMBL/GenBank/DDBJ whole genome shotgun (WGS) entry which is preliminary data.</text>
</comment>
<evidence type="ECO:0000313" key="2">
    <source>
        <dbReference type="Proteomes" id="UP001233999"/>
    </source>
</evidence>
<dbReference type="Proteomes" id="UP001233999">
    <property type="component" value="Unassembled WGS sequence"/>
</dbReference>
<accession>A0AAD7ZGQ2</accession>
<reference evidence="1" key="2">
    <citation type="submission" date="2023-05" db="EMBL/GenBank/DDBJ databases">
        <authorList>
            <person name="Fouks B."/>
        </authorList>
    </citation>
    <scope>NUCLEOTIDE SEQUENCE</scope>
    <source>
        <strain evidence="1">Stay&amp;Tobe</strain>
        <tissue evidence="1">Testes</tissue>
    </source>
</reference>
<gene>
    <name evidence="1" type="ORF">L9F63_004298</name>
</gene>
<feature type="non-terminal residue" evidence="1">
    <location>
        <position position="1"/>
    </location>
</feature>
<dbReference type="EMBL" id="JASPKZ010008364">
    <property type="protein sequence ID" value="KAJ9580005.1"/>
    <property type="molecule type" value="Genomic_DNA"/>
</dbReference>
<feature type="non-terminal residue" evidence="1">
    <location>
        <position position="65"/>
    </location>
</feature>
<sequence>NAVVLIQQNYFVNPLYMKLQVWLTLDYDKQSQNPYFAFSHFRTIVTMSSRPVFFCTLDDYTGRQG</sequence>
<dbReference type="AlphaFoldDB" id="A0AAD7ZGQ2"/>
<protein>
    <submittedName>
        <fullName evidence="1">Uncharacterized protein</fullName>
    </submittedName>
</protein>
<proteinExistence type="predicted"/>
<reference evidence="1" key="1">
    <citation type="journal article" date="2023" name="IScience">
        <title>Live-bearing cockroach genome reveals convergent evolutionary mechanisms linked to viviparity in insects and beyond.</title>
        <authorList>
            <person name="Fouks B."/>
            <person name="Harrison M.C."/>
            <person name="Mikhailova A.A."/>
            <person name="Marchal E."/>
            <person name="English S."/>
            <person name="Carruthers M."/>
            <person name="Jennings E.C."/>
            <person name="Chiamaka E.L."/>
            <person name="Frigard R.A."/>
            <person name="Pippel M."/>
            <person name="Attardo G.M."/>
            <person name="Benoit J.B."/>
            <person name="Bornberg-Bauer E."/>
            <person name="Tobe S.S."/>
        </authorList>
    </citation>
    <scope>NUCLEOTIDE SEQUENCE</scope>
    <source>
        <strain evidence="1">Stay&amp;Tobe</strain>
    </source>
</reference>
<name>A0AAD7ZGQ2_DIPPU</name>